<keyword evidence="4" id="KW-1185">Reference proteome</keyword>
<reference evidence="2 4" key="1">
    <citation type="submission" date="2018-11" db="EMBL/GenBank/DDBJ databases">
        <title>Genome sequence of Mycoplasma struthionis sp. nov.</title>
        <authorList>
            <person name="Spergser J."/>
        </authorList>
    </citation>
    <scope>NUCLEOTIDE SEQUENCE [LARGE SCALE GENOMIC DNA]</scope>
    <source>
        <strain evidence="2 4">237IA</strain>
    </source>
</reference>
<dbReference type="Proteomes" id="UP000317904">
    <property type="component" value="Unassembled WGS sequence"/>
</dbReference>
<dbReference type="EMBL" id="VFSY01000025">
    <property type="protein sequence ID" value="TPI01528.1"/>
    <property type="molecule type" value="Genomic_DNA"/>
</dbReference>
<keyword evidence="1" id="KW-0812">Transmembrane</keyword>
<name>A0A3G8LJD8_9MOLU</name>
<feature type="transmembrane region" description="Helical" evidence="1">
    <location>
        <begin position="12"/>
        <end position="31"/>
    </location>
</feature>
<keyword evidence="1" id="KW-0472">Membrane</keyword>
<evidence type="ECO:0000256" key="1">
    <source>
        <dbReference type="SAM" id="Phobius"/>
    </source>
</evidence>
<accession>A0A3G8LJD8</accession>
<dbReference type="Proteomes" id="UP000275883">
    <property type="component" value="Chromosome"/>
</dbReference>
<dbReference type="EMBL" id="CP034044">
    <property type="protein sequence ID" value="AZG68758.1"/>
    <property type="molecule type" value="Genomic_DNA"/>
</dbReference>
<evidence type="ECO:0000313" key="4">
    <source>
        <dbReference type="Proteomes" id="UP000275883"/>
    </source>
</evidence>
<evidence type="ECO:0000313" key="2">
    <source>
        <dbReference type="EMBL" id="AZG68758.1"/>
    </source>
</evidence>
<evidence type="ECO:0000313" key="3">
    <source>
        <dbReference type="EMBL" id="TPI01528.1"/>
    </source>
</evidence>
<reference evidence="3 5" key="2">
    <citation type="submission" date="2019-06" db="EMBL/GenBank/DDBJ databases">
        <title>A comparative genomics study of ostrich specific Mycoplasmas.</title>
        <authorList>
            <person name="Botes A."/>
            <person name="Nel T."/>
        </authorList>
    </citation>
    <scope>NUCLEOTIDE SEQUENCE [LARGE SCALE GENOMIC DNA]</scope>
    <source>
        <strain evidence="3 5">Ms01</strain>
    </source>
</reference>
<dbReference type="KEGG" id="mstr:EGN60_02170"/>
<accession>A0A502M3K2</accession>
<proteinExistence type="predicted"/>
<gene>
    <name evidence="2" type="ORF">EGN60_02170</name>
    <name evidence="3" type="ORF">FJM01_02030</name>
</gene>
<keyword evidence="1" id="KW-1133">Transmembrane helix</keyword>
<protein>
    <submittedName>
        <fullName evidence="2">Uncharacterized protein</fullName>
    </submittedName>
</protein>
<dbReference type="RefSeq" id="WP_124724451.1">
    <property type="nucleotide sequence ID" value="NZ_CP034044.1"/>
</dbReference>
<evidence type="ECO:0000313" key="5">
    <source>
        <dbReference type="Proteomes" id="UP000317904"/>
    </source>
</evidence>
<organism evidence="2 4">
    <name type="scientific">Mycoplasma struthionis</name>
    <dbReference type="NCBI Taxonomy" id="538220"/>
    <lineage>
        <taxon>Bacteria</taxon>
        <taxon>Bacillati</taxon>
        <taxon>Mycoplasmatota</taxon>
        <taxon>Mollicutes</taxon>
        <taxon>Mycoplasmataceae</taxon>
        <taxon>Mycoplasma</taxon>
    </lineage>
</organism>
<dbReference type="AlphaFoldDB" id="A0A3G8LJD8"/>
<sequence>MNRNLLSKNLNMFFTTAAMAGFFTIEIINFIKKNIRCINIINNYKKNEIKTFFGANNNLVWLS</sequence>